<organism evidence="3">
    <name type="scientific">Candida tenuis (strain ATCC 10573 / BCRC 21748 / CBS 615 / JCM 9827 / NBRC 10315 / NRRL Y-1498 / VKM Y-70)</name>
    <name type="common">Yeast</name>
    <name type="synonym">Yamadazyma tenuis</name>
    <dbReference type="NCBI Taxonomy" id="590646"/>
    <lineage>
        <taxon>Eukaryota</taxon>
        <taxon>Fungi</taxon>
        <taxon>Dikarya</taxon>
        <taxon>Ascomycota</taxon>
        <taxon>Saccharomycotina</taxon>
        <taxon>Pichiomycetes</taxon>
        <taxon>Debaryomycetaceae</taxon>
        <taxon>Yamadazyma</taxon>
    </lineage>
</organism>
<evidence type="ECO:0000256" key="1">
    <source>
        <dbReference type="SAM" id="MobiDB-lite"/>
    </source>
</evidence>
<gene>
    <name evidence="2" type="ORF">CANTEDRAFT_102003</name>
</gene>
<name>G3AXV4_CANTC</name>
<dbReference type="HOGENOM" id="CLU_852575_0_0_1"/>
<dbReference type="RefSeq" id="XP_006684276.1">
    <property type="nucleotide sequence ID" value="XM_006684213.1"/>
</dbReference>
<dbReference type="AlphaFoldDB" id="G3AXV4"/>
<accession>G3AXV4</accession>
<dbReference type="EMBL" id="GL996512">
    <property type="protein sequence ID" value="EGV65702.1"/>
    <property type="molecule type" value="Genomic_DNA"/>
</dbReference>
<dbReference type="STRING" id="590646.G3AXV4"/>
<dbReference type="KEGG" id="cten:18245523"/>
<dbReference type="eggNOG" id="ENOG502SYY5">
    <property type="taxonomic scope" value="Eukaryota"/>
</dbReference>
<dbReference type="Proteomes" id="UP000000707">
    <property type="component" value="Unassembled WGS sequence"/>
</dbReference>
<dbReference type="OrthoDB" id="3997968at2759"/>
<reference evidence="2 3" key="1">
    <citation type="journal article" date="2011" name="Proc. Natl. Acad. Sci. U.S.A.">
        <title>Comparative genomics of xylose-fermenting fungi for enhanced biofuel production.</title>
        <authorList>
            <person name="Wohlbach D.J."/>
            <person name="Kuo A."/>
            <person name="Sato T.K."/>
            <person name="Potts K.M."/>
            <person name="Salamov A.A."/>
            <person name="LaButti K.M."/>
            <person name="Sun H."/>
            <person name="Clum A."/>
            <person name="Pangilinan J.L."/>
            <person name="Lindquist E.A."/>
            <person name="Lucas S."/>
            <person name="Lapidus A."/>
            <person name="Jin M."/>
            <person name="Gunawan C."/>
            <person name="Balan V."/>
            <person name="Dale B.E."/>
            <person name="Jeffries T.W."/>
            <person name="Zinkel R."/>
            <person name="Barry K.W."/>
            <person name="Grigoriev I.V."/>
            <person name="Gasch A.P."/>
        </authorList>
    </citation>
    <scope>NUCLEOTIDE SEQUENCE [LARGE SCALE GENOMIC DNA]</scope>
    <source>
        <strain evidence="3">ATCC 10573 / BCRC 21748 / CBS 615 / JCM 9827 / NBRC 10315 / NRRL Y-1498 / VKM Y-70</strain>
    </source>
</reference>
<protein>
    <submittedName>
        <fullName evidence="2">Uncharacterized protein</fullName>
    </submittedName>
</protein>
<sequence length="326" mass="36532">MKADRFAPPSTPPRLRKGVTIGPSKFGTLKTPQSTSKKVQNFFSAMNSGSTNTSHQPQQSKHLLAPITPEFTPHKSPRLQRRKKIENIFKLESPTASVTPNSFHQDHFGLLLPTPSTIGSGRKSATSSNANLTKIKPAALKFDALTSLNNGLKFETDMEEVDQEQPESSDEMDQFFLKPTDTTKFISNSNLRMLKSPTRISRNPFEEPSSPVSRAPDVPSTPGHQMINDFTVHEWYGNSAKYFSDDEADEEQVIRKRQPMVNPFLSANPARKANLNIQNPFNSNKSQVDYSTHLELVNNKTGEKKIVRLSERQAHIRPKKLDFSSA</sequence>
<evidence type="ECO:0000313" key="3">
    <source>
        <dbReference type="Proteomes" id="UP000000707"/>
    </source>
</evidence>
<evidence type="ECO:0000313" key="2">
    <source>
        <dbReference type="EMBL" id="EGV65702.1"/>
    </source>
</evidence>
<feature type="region of interest" description="Disordered" evidence="1">
    <location>
        <begin position="1"/>
        <end position="37"/>
    </location>
</feature>
<dbReference type="GeneID" id="18245523"/>
<keyword evidence="3" id="KW-1185">Reference proteome</keyword>
<proteinExistence type="predicted"/>
<feature type="region of interest" description="Disordered" evidence="1">
    <location>
        <begin position="200"/>
        <end position="222"/>
    </location>
</feature>